<reference evidence="1 3" key="1">
    <citation type="submission" date="2017-01" db="EMBL/GenBank/DDBJ databases">
        <authorList>
            <person name="Varghese N."/>
            <person name="Submissions S."/>
        </authorList>
    </citation>
    <scope>NUCLEOTIDE SEQUENCE [LARGE SCALE GENOMIC DNA]</scope>
    <source>
        <strain evidence="1 3">ATCC 33342</strain>
    </source>
</reference>
<dbReference type="RefSeq" id="WP_058468915.1">
    <property type="nucleotide sequence ID" value="NZ_CAAAIX010000022.1"/>
</dbReference>
<dbReference type="EMBL" id="FTNL01000013">
    <property type="protein sequence ID" value="SIR47449.1"/>
    <property type="molecule type" value="Genomic_DNA"/>
</dbReference>
<keyword evidence="3" id="KW-1185">Reference proteome</keyword>
<name>A0A377GJU3_9GAMM</name>
<dbReference type="OrthoDB" id="5632709at2"/>
<protein>
    <submittedName>
        <fullName evidence="2">Uncharacterized protein</fullName>
    </submittedName>
</protein>
<dbReference type="Proteomes" id="UP000186808">
    <property type="component" value="Unassembled WGS sequence"/>
</dbReference>
<organism evidence="2 4">
    <name type="scientific">Fluoribacter gormanii</name>
    <dbReference type="NCBI Taxonomy" id="464"/>
    <lineage>
        <taxon>Bacteria</taxon>
        <taxon>Pseudomonadati</taxon>
        <taxon>Pseudomonadota</taxon>
        <taxon>Gammaproteobacteria</taxon>
        <taxon>Legionellales</taxon>
        <taxon>Legionellaceae</taxon>
        <taxon>Fluoribacter</taxon>
    </lineage>
</organism>
<dbReference type="Proteomes" id="UP000254374">
    <property type="component" value="Unassembled WGS sequence"/>
</dbReference>
<sequence>MGKSSIPKDIRQNEINYICTLLNHNLIRTTQDLIANFDLLIEQIQQNKHIFKEAYTPEQCVQILKKAITTYNNVYDYKITLKEEIIDNFISSERGKNDVGTIHKTAVEPSVEDDLTKVTKGYDRLEMAQEKVQQISGSILQVLTHKEFAVVPQIIIGSGDTGTTLWLEQYKEYHGTSQAQLAQGELPPILIIGADPGNWKHDYTLAQPHSILERTECKENPSIYLPTDYYQKNPHANGRHVYQANQVNLGFTEAPLLRATVLRVEKRSNHLGDWESPDQEYRLVVKIPNGAKNIYANELKICTGLGPARNIISGSLLSSAEFDCLNKLDLKKGFTPIVDGNQFILTDTEEHAKAPRKIVIYGGGGTAAACYRKGFFGHDKRTEDMEFDETNQQNSVIWIARQFDKAGTGKLATTALSSAQSRGELMHAELIKIEPQKNGKLLLLFITDRSIATTAKKKTKALSIECDQLIYSVGQDDNLMRGICKEIEDDLSLVYDKNNMVLNVCSPDKKVIFFGAAAMAVREKEYMNATWKWLQSENIGGDVGPGSMPPSRAQIKCYNFLRGLNPNSINANMDSQYLIIKYLEKAGVEEKVAASFVEDLLNARKASTCGASHSMIQALLTKHKLDQIIEIKGHGHLALKTESHAVSTKSKQQLLSWLGPRRTTKDADIFVSSVHAEKTSKATIEKEEQGVQLITEIRT</sequence>
<accession>A0A377GJU3</accession>
<evidence type="ECO:0000313" key="2">
    <source>
        <dbReference type="EMBL" id="STO24874.1"/>
    </source>
</evidence>
<dbReference type="EMBL" id="UGGV01000001">
    <property type="protein sequence ID" value="STO24874.1"/>
    <property type="molecule type" value="Genomic_DNA"/>
</dbReference>
<gene>
    <name evidence="2" type="ORF">NCTC11401_01692</name>
    <name evidence="1" type="ORF">SAMN05421777_11318</name>
</gene>
<reference evidence="2 4" key="2">
    <citation type="submission" date="2018-06" db="EMBL/GenBank/DDBJ databases">
        <authorList>
            <consortium name="Pathogen Informatics"/>
            <person name="Doyle S."/>
        </authorList>
    </citation>
    <scope>NUCLEOTIDE SEQUENCE [LARGE SCALE GENOMIC DNA]</scope>
    <source>
        <strain evidence="2 4">NCTC11401</strain>
    </source>
</reference>
<evidence type="ECO:0000313" key="4">
    <source>
        <dbReference type="Proteomes" id="UP000254374"/>
    </source>
</evidence>
<evidence type="ECO:0000313" key="1">
    <source>
        <dbReference type="EMBL" id="SIR47449.1"/>
    </source>
</evidence>
<evidence type="ECO:0000313" key="3">
    <source>
        <dbReference type="Proteomes" id="UP000186808"/>
    </source>
</evidence>
<dbReference type="AlphaFoldDB" id="A0A377GJU3"/>
<proteinExistence type="predicted"/>
<dbReference type="STRING" id="464.Lgor_2458"/>